<evidence type="ECO:0000313" key="2">
    <source>
        <dbReference type="EMBL" id="MBA8881639.1"/>
    </source>
</evidence>
<evidence type="ECO:0000313" key="3">
    <source>
        <dbReference type="Proteomes" id="UP000549052"/>
    </source>
</evidence>
<organism evidence="2 3">
    <name type="scientific">Phyllobacterium myrsinacearum</name>
    <dbReference type="NCBI Taxonomy" id="28101"/>
    <lineage>
        <taxon>Bacteria</taxon>
        <taxon>Pseudomonadati</taxon>
        <taxon>Pseudomonadota</taxon>
        <taxon>Alphaproteobacteria</taxon>
        <taxon>Hyphomicrobiales</taxon>
        <taxon>Phyllobacteriaceae</taxon>
        <taxon>Phyllobacterium</taxon>
    </lineage>
</organism>
<proteinExistence type="predicted"/>
<dbReference type="AlphaFoldDB" id="A0A839ERT1"/>
<feature type="domain" description="DUF4314" evidence="1">
    <location>
        <begin position="6"/>
        <end position="67"/>
    </location>
</feature>
<protein>
    <recommendedName>
        <fullName evidence="1">DUF4314 domain-containing protein</fullName>
    </recommendedName>
</protein>
<name>A0A839ERT1_9HYPH</name>
<dbReference type="EMBL" id="JACGXN010000016">
    <property type="protein sequence ID" value="MBA8881639.1"/>
    <property type="molecule type" value="Genomic_DNA"/>
</dbReference>
<dbReference type="InterPro" id="IPR025463">
    <property type="entry name" value="DUF4314"/>
</dbReference>
<dbReference type="RefSeq" id="WP_182552202.1">
    <property type="nucleotide sequence ID" value="NZ_JACGXN010000016.1"/>
</dbReference>
<dbReference type="Pfam" id="PF14192">
    <property type="entry name" value="DUF4314"/>
    <property type="match status" value="1"/>
</dbReference>
<comment type="caution">
    <text evidence="2">The sequence shown here is derived from an EMBL/GenBank/DDBJ whole genome shotgun (WGS) entry which is preliminary data.</text>
</comment>
<sequence length="81" mass="8926">MLDPLYRAGDRLELVHMPDDPSPIPVGTKGTVAMDSTHIGKGRWQTAMKWDNGRTLSIVSPEDKVRILPNDEDSSVAPNDI</sequence>
<keyword evidence="3" id="KW-1185">Reference proteome</keyword>
<reference evidence="2 3" key="1">
    <citation type="submission" date="2020-07" db="EMBL/GenBank/DDBJ databases">
        <title>Genomic Encyclopedia of Type Strains, Phase IV (KMG-V): Genome sequencing to study the core and pangenomes of soil and plant-associated prokaryotes.</title>
        <authorList>
            <person name="Whitman W."/>
        </authorList>
    </citation>
    <scope>NUCLEOTIDE SEQUENCE [LARGE SCALE GENOMIC DNA]</scope>
    <source>
        <strain evidence="2 3">AN3</strain>
    </source>
</reference>
<gene>
    <name evidence="2" type="ORF">FHW16_005384</name>
</gene>
<evidence type="ECO:0000259" key="1">
    <source>
        <dbReference type="Pfam" id="PF14192"/>
    </source>
</evidence>
<dbReference type="Proteomes" id="UP000549052">
    <property type="component" value="Unassembled WGS sequence"/>
</dbReference>
<accession>A0A839ERT1</accession>